<accession>A0A3S3UBA4</accession>
<dbReference type="AlphaFoldDB" id="A0A3S3UBA4"/>
<keyword evidence="2" id="KW-1185">Reference proteome</keyword>
<dbReference type="Proteomes" id="UP000287853">
    <property type="component" value="Unassembled WGS sequence"/>
</dbReference>
<comment type="caution">
    <text evidence="1">The sequence shown here is derived from an EMBL/GenBank/DDBJ whole genome shotgun (WGS) entry which is preliminary data.</text>
</comment>
<protein>
    <submittedName>
        <fullName evidence="1">Uncharacterized protein</fullName>
    </submittedName>
</protein>
<reference evidence="1 2" key="1">
    <citation type="submission" date="2017-01" db="EMBL/GenBank/DDBJ databases">
        <title>The cable genome- insights into the physiology and evolution of filamentous bacteria capable of sulfide oxidation via long distance electron transfer.</title>
        <authorList>
            <person name="Schreiber L."/>
            <person name="Bjerg J.T."/>
            <person name="Boggild A."/>
            <person name="Van De Vossenberg J."/>
            <person name="Meysman F."/>
            <person name="Nielsen L.P."/>
            <person name="Schramm A."/>
            <person name="Kjeldsen K.U."/>
        </authorList>
    </citation>
    <scope>NUCLEOTIDE SEQUENCE [LARGE SCALE GENOMIC DNA]</scope>
    <source>
        <strain evidence="1">MCF</strain>
    </source>
</reference>
<name>A0A3S3UBA4_9BACT</name>
<sequence>MLFRSTFASIFFNNNHFVVKNRVDVSTRIFNFKRHNNYIHRKDSIDYFLPTT</sequence>
<gene>
    <name evidence="1" type="ORF">H206_05500</name>
</gene>
<evidence type="ECO:0000313" key="1">
    <source>
        <dbReference type="EMBL" id="RWX47890.1"/>
    </source>
</evidence>
<organism evidence="1 2">
    <name type="scientific">Candidatus Electrothrix aarhusensis</name>
    <dbReference type="NCBI Taxonomy" id="1859131"/>
    <lineage>
        <taxon>Bacteria</taxon>
        <taxon>Pseudomonadati</taxon>
        <taxon>Thermodesulfobacteriota</taxon>
        <taxon>Desulfobulbia</taxon>
        <taxon>Desulfobulbales</taxon>
        <taxon>Desulfobulbaceae</taxon>
        <taxon>Candidatus Electrothrix</taxon>
    </lineage>
</organism>
<dbReference type="EMBL" id="MTKO01000016">
    <property type="protein sequence ID" value="RWX47890.1"/>
    <property type="molecule type" value="Genomic_DNA"/>
</dbReference>
<evidence type="ECO:0000313" key="2">
    <source>
        <dbReference type="Proteomes" id="UP000287853"/>
    </source>
</evidence>
<proteinExistence type="predicted"/>